<proteinExistence type="predicted"/>
<feature type="region of interest" description="Disordered" evidence="1">
    <location>
        <begin position="1"/>
        <end position="97"/>
    </location>
</feature>
<gene>
    <name evidence="2" type="ORF">CB0940_10668</name>
    <name evidence="3" type="ORF">RHO25_012056</name>
</gene>
<dbReference type="Proteomes" id="UP000230605">
    <property type="component" value="Chromosome 8"/>
</dbReference>
<organism evidence="2 4">
    <name type="scientific">Cercospora beticola</name>
    <name type="common">Sugarbeet leaf spot fungus</name>
    <dbReference type="NCBI Taxonomy" id="122368"/>
    <lineage>
        <taxon>Eukaryota</taxon>
        <taxon>Fungi</taxon>
        <taxon>Dikarya</taxon>
        <taxon>Ascomycota</taxon>
        <taxon>Pezizomycotina</taxon>
        <taxon>Dothideomycetes</taxon>
        <taxon>Dothideomycetidae</taxon>
        <taxon>Mycosphaerellales</taxon>
        <taxon>Mycosphaerellaceae</taxon>
        <taxon>Cercospora</taxon>
    </lineage>
</organism>
<evidence type="ECO:0000313" key="2">
    <source>
        <dbReference type="EMBL" id="PIA95872.1"/>
    </source>
</evidence>
<evidence type="ECO:0000313" key="3">
    <source>
        <dbReference type="EMBL" id="WPB07395.1"/>
    </source>
</evidence>
<reference evidence="3 5" key="2">
    <citation type="submission" date="2023-09" db="EMBL/GenBank/DDBJ databases">
        <title>Complete-Gapless Cercospora beticola genome.</title>
        <authorList>
            <person name="Wyatt N.A."/>
            <person name="Spanner R.E."/>
            <person name="Bolton M.D."/>
        </authorList>
    </citation>
    <scope>NUCLEOTIDE SEQUENCE [LARGE SCALE GENOMIC DNA]</scope>
    <source>
        <strain evidence="3">Cb09-40</strain>
    </source>
</reference>
<dbReference type="EMBL" id="CP134191">
    <property type="protein sequence ID" value="WPB07395.1"/>
    <property type="molecule type" value="Genomic_DNA"/>
</dbReference>
<evidence type="ECO:0000313" key="4">
    <source>
        <dbReference type="Proteomes" id="UP000230605"/>
    </source>
</evidence>
<dbReference type="Proteomes" id="UP001302367">
    <property type="component" value="Chromosome 8"/>
</dbReference>
<sequence>MALNATNSAVPAAENGKTKARPNPRRRASKMKQADTASGAGSAWKAEVPTKPSPNSSACYKPGTNISKASRAKPDISKQSGRGANLHPKRSKSNLQPEAIESAHATDNAKSQSNTGPLALAAPAVVTGGLLGCAAGAAVILGAGIWKNFAGIDNAILAARTAKLCVDNLIEEIITSLKAGTYNAPEALDMLRRTTLAYASSIPGGAPLVERIFREVEMVRRQRGPEVDKVLGEAYLEIARAQKKGASADELQSMVLKQAMKLSTFATKATQDVLARNPKWRPYRDEAKKALRGPPESKVPTVKVNMAVQQKGLQVK</sequence>
<name>A0A2G5HUH3_CERBT</name>
<feature type="compositionally biased region" description="Polar residues" evidence="1">
    <location>
        <begin position="53"/>
        <end position="68"/>
    </location>
</feature>
<dbReference type="AlphaFoldDB" id="A0A2G5HUH3"/>
<evidence type="ECO:0000313" key="5">
    <source>
        <dbReference type="Proteomes" id="UP001302367"/>
    </source>
</evidence>
<keyword evidence="5" id="KW-1185">Reference proteome</keyword>
<feature type="compositionally biased region" description="Basic residues" evidence="1">
    <location>
        <begin position="18"/>
        <end position="30"/>
    </location>
</feature>
<protein>
    <submittedName>
        <fullName evidence="2">Uncharacterized protein</fullName>
    </submittedName>
</protein>
<accession>A0A2G5HUH3</accession>
<evidence type="ECO:0000256" key="1">
    <source>
        <dbReference type="SAM" id="MobiDB-lite"/>
    </source>
</evidence>
<dbReference type="OrthoDB" id="3883941at2759"/>
<dbReference type="EMBL" id="LKMD01000103">
    <property type="protein sequence ID" value="PIA95872.1"/>
    <property type="molecule type" value="Genomic_DNA"/>
</dbReference>
<reference evidence="2 4" key="1">
    <citation type="submission" date="2015-10" db="EMBL/GenBank/DDBJ databases">
        <title>The cercosporin biosynthetic gene cluster was horizontally transferred to several fungal lineages and shown to be expanded in Cercospora beticola based on microsynteny with recipient genomes.</title>
        <authorList>
            <person name="De Jonge R."/>
            <person name="Ebert M.K."/>
            <person name="Suttle J.C."/>
            <person name="Jurick Ii W.M."/>
            <person name="Secor G.A."/>
            <person name="Thomma B.P."/>
            <person name="Van De Peer Y."/>
            <person name="Bolton M.D."/>
        </authorList>
    </citation>
    <scope>NUCLEOTIDE SEQUENCE [LARGE SCALE GENOMIC DNA]</scope>
    <source>
        <strain evidence="2 4">09-40</strain>
    </source>
</reference>